<feature type="transmembrane region" description="Helical" evidence="1">
    <location>
        <begin position="64"/>
        <end position="83"/>
    </location>
</feature>
<gene>
    <name evidence="2" type="ORF">IDM40_18840</name>
</gene>
<protein>
    <submittedName>
        <fullName evidence="2">Uncharacterized protein</fullName>
    </submittedName>
</protein>
<feature type="transmembrane region" description="Helical" evidence="1">
    <location>
        <begin position="31"/>
        <end position="52"/>
    </location>
</feature>
<keyword evidence="3" id="KW-1185">Reference proteome</keyword>
<dbReference type="EMBL" id="JADBGI010000017">
    <property type="protein sequence ID" value="MBE3000737.1"/>
    <property type="molecule type" value="Genomic_DNA"/>
</dbReference>
<name>A0ABR9PA82_9ACTN</name>
<keyword evidence="1" id="KW-0812">Transmembrane</keyword>
<accession>A0ABR9PA82</accession>
<keyword evidence="1" id="KW-0472">Membrane</keyword>
<evidence type="ECO:0000256" key="1">
    <source>
        <dbReference type="SAM" id="Phobius"/>
    </source>
</evidence>
<keyword evidence="1" id="KW-1133">Transmembrane helix</keyword>
<evidence type="ECO:0000313" key="3">
    <source>
        <dbReference type="Proteomes" id="UP000806528"/>
    </source>
</evidence>
<comment type="caution">
    <text evidence="2">The sequence shown here is derived from an EMBL/GenBank/DDBJ whole genome shotgun (WGS) entry which is preliminary data.</text>
</comment>
<dbReference type="RefSeq" id="WP_193123343.1">
    <property type="nucleotide sequence ID" value="NZ_JADBGI010000017.1"/>
</dbReference>
<evidence type="ECO:0000313" key="2">
    <source>
        <dbReference type="EMBL" id="MBE3000737.1"/>
    </source>
</evidence>
<organism evidence="2 3">
    <name type="scientific">Nocardiopsis coralli</name>
    <dbReference type="NCBI Taxonomy" id="2772213"/>
    <lineage>
        <taxon>Bacteria</taxon>
        <taxon>Bacillati</taxon>
        <taxon>Actinomycetota</taxon>
        <taxon>Actinomycetes</taxon>
        <taxon>Streptosporangiales</taxon>
        <taxon>Nocardiopsidaceae</taxon>
        <taxon>Nocardiopsis</taxon>
    </lineage>
</organism>
<dbReference type="Proteomes" id="UP000806528">
    <property type="component" value="Unassembled WGS sequence"/>
</dbReference>
<reference evidence="2 3" key="1">
    <citation type="submission" date="2020-09" db="EMBL/GenBank/DDBJ databases">
        <title>Diversity and distribution of actinomycetes associated with coral in the coast of Hainan.</title>
        <authorList>
            <person name="Li F."/>
        </authorList>
    </citation>
    <scope>NUCLEOTIDE SEQUENCE [LARGE SCALE GENOMIC DNA]</scope>
    <source>
        <strain evidence="2 3">HNM0947</strain>
    </source>
</reference>
<proteinExistence type="predicted"/>
<sequence length="85" mass="9419">MDFARPVLRFDRLSRNAALCLTNVCFEVVTMFFLVMCVSLFSASVLALARMLIKGYSAGLIHRVAEPFLYAVTVVSALLALVFEV</sequence>